<keyword evidence="2" id="KW-1185">Reference proteome</keyword>
<protein>
    <submittedName>
        <fullName evidence="1">Uncharacterized protein</fullName>
    </submittedName>
</protein>
<dbReference type="Proteomes" id="UP000419743">
    <property type="component" value="Unassembled WGS sequence"/>
</dbReference>
<evidence type="ECO:0000313" key="1">
    <source>
        <dbReference type="EMBL" id="VZO38404.1"/>
    </source>
</evidence>
<sequence length="31" mass="3826">MRYLNWFVDAIIPSAERSEHVDRLPLFFKQF</sequence>
<evidence type="ECO:0000313" key="2">
    <source>
        <dbReference type="Proteomes" id="UP000419743"/>
    </source>
</evidence>
<dbReference type="AlphaFoldDB" id="A0A7M4DM71"/>
<name>A0A7M4DM71_9MICO</name>
<dbReference type="EMBL" id="CACRYJ010000046">
    <property type="protein sequence ID" value="VZO38404.1"/>
    <property type="molecule type" value="Genomic_DNA"/>
</dbReference>
<accession>A0A7M4DM71</accession>
<comment type="caution">
    <text evidence="1">The sequence shown here is derived from an EMBL/GenBank/DDBJ whole genome shotgun (WGS) entry which is preliminary data.</text>
</comment>
<organism evidence="1 2">
    <name type="scientific">Occultella aeris</name>
    <dbReference type="NCBI Taxonomy" id="2761496"/>
    <lineage>
        <taxon>Bacteria</taxon>
        <taxon>Bacillati</taxon>
        <taxon>Actinomycetota</taxon>
        <taxon>Actinomycetes</taxon>
        <taxon>Micrococcales</taxon>
        <taxon>Ruaniaceae</taxon>
        <taxon>Occultella</taxon>
    </lineage>
</organism>
<gene>
    <name evidence="1" type="ORF">HALOF300_03239</name>
</gene>
<reference evidence="1 2" key="1">
    <citation type="submission" date="2019-11" db="EMBL/GenBank/DDBJ databases">
        <authorList>
            <person name="Criscuolo A."/>
        </authorList>
    </citation>
    <scope>NUCLEOTIDE SEQUENCE [LARGE SCALE GENOMIC DNA]</scope>
    <source>
        <strain evidence="1">CIP111667</strain>
    </source>
</reference>
<proteinExistence type="predicted"/>